<organism evidence="2 3">
    <name type="scientific">Flagellimonas allohymeniacidonis</name>
    <dbReference type="NCBI Taxonomy" id="2517819"/>
    <lineage>
        <taxon>Bacteria</taxon>
        <taxon>Pseudomonadati</taxon>
        <taxon>Bacteroidota</taxon>
        <taxon>Flavobacteriia</taxon>
        <taxon>Flavobacteriales</taxon>
        <taxon>Flavobacteriaceae</taxon>
        <taxon>Flagellimonas</taxon>
    </lineage>
</organism>
<dbReference type="EMBL" id="SGIU01000001">
    <property type="protein sequence ID" value="TAI48776.1"/>
    <property type="molecule type" value="Genomic_DNA"/>
</dbReference>
<keyword evidence="3" id="KW-1185">Reference proteome</keyword>
<sequence length="270" mass="30371">MKRIELFEFEDFNWLPKVVRNGATGLIKVLHSMMGTSEVIAQLILKTKQKSDFDQIIDLGSGSGGPMLDVITLLNEKREEPLRLILTDLHPNAEIISHLKEKNLSHLSYHEAPVDASNLSVAPAGLKTMIASFHHMSPKTAQNILQSAEKSNESILIYELAKNNVPLLVWVLLLPISLLVLMLMTWGMTPFVKNLSFKQVIFTYLIPLIPLVYAWDGQASLMRTYTFKDIEQLLGSDKSKNYKWSIGDAKKANGKNLGYYIMGHPVHEQG</sequence>
<dbReference type="SUPFAM" id="SSF53335">
    <property type="entry name" value="S-adenosyl-L-methionine-dependent methyltransferases"/>
    <property type="match status" value="1"/>
</dbReference>
<keyword evidence="1" id="KW-0812">Transmembrane</keyword>
<dbReference type="OrthoDB" id="117053at2"/>
<dbReference type="InterPro" id="IPR029063">
    <property type="entry name" value="SAM-dependent_MTases_sf"/>
</dbReference>
<feature type="transmembrane region" description="Helical" evidence="1">
    <location>
        <begin position="167"/>
        <end position="189"/>
    </location>
</feature>
<comment type="caution">
    <text evidence="2">The sequence shown here is derived from an EMBL/GenBank/DDBJ whole genome shotgun (WGS) entry which is preliminary data.</text>
</comment>
<dbReference type="RefSeq" id="WP_130609438.1">
    <property type="nucleotide sequence ID" value="NZ_SGIU01000001.1"/>
</dbReference>
<evidence type="ECO:0008006" key="4">
    <source>
        <dbReference type="Google" id="ProtNLM"/>
    </source>
</evidence>
<evidence type="ECO:0000313" key="3">
    <source>
        <dbReference type="Proteomes" id="UP000291981"/>
    </source>
</evidence>
<name>A0A4Q8QKL1_9FLAO</name>
<dbReference type="Proteomes" id="UP000291981">
    <property type="component" value="Unassembled WGS sequence"/>
</dbReference>
<feature type="transmembrane region" description="Helical" evidence="1">
    <location>
        <begin position="195"/>
        <end position="215"/>
    </location>
</feature>
<keyword evidence="1" id="KW-1133">Transmembrane helix</keyword>
<evidence type="ECO:0000256" key="1">
    <source>
        <dbReference type="SAM" id="Phobius"/>
    </source>
</evidence>
<accession>A0A4Q8QKL1</accession>
<protein>
    <recommendedName>
        <fullName evidence="4">Class I SAM-dependent methyltransferase</fullName>
    </recommendedName>
</protein>
<dbReference type="AlphaFoldDB" id="A0A4Q8QKL1"/>
<gene>
    <name evidence="2" type="ORF">EW142_02960</name>
</gene>
<keyword evidence="1" id="KW-0472">Membrane</keyword>
<proteinExistence type="predicted"/>
<evidence type="ECO:0000313" key="2">
    <source>
        <dbReference type="EMBL" id="TAI48776.1"/>
    </source>
</evidence>
<reference evidence="2 3" key="1">
    <citation type="submission" date="2019-02" db="EMBL/GenBank/DDBJ databases">
        <title>Draft genome sequence of Muricauda sp. 176CP4-71.</title>
        <authorList>
            <person name="Park J.-S."/>
        </authorList>
    </citation>
    <scope>NUCLEOTIDE SEQUENCE [LARGE SCALE GENOMIC DNA]</scope>
    <source>
        <strain evidence="2 3">176CP4-71</strain>
    </source>
</reference>